<protein>
    <recommendedName>
        <fullName evidence="2">Scramblase</fullName>
    </recommendedName>
</protein>
<dbReference type="SUPFAM" id="SSF54518">
    <property type="entry name" value="Tubby C-terminal domain-like"/>
    <property type="match status" value="1"/>
</dbReference>
<dbReference type="InterPro" id="IPR007612">
    <property type="entry name" value="LOR"/>
</dbReference>
<organism evidence="1">
    <name type="scientific">uncultured marine group II/III euryarchaeote KM3_177_A07</name>
    <dbReference type="NCBI Taxonomy" id="1457938"/>
    <lineage>
        <taxon>Archaea</taxon>
        <taxon>Methanobacteriati</taxon>
        <taxon>Methanobacteriota</taxon>
        <taxon>environmental samples</taxon>
    </lineage>
</organism>
<name>A0A075GLB6_9EURY</name>
<dbReference type="EMBL" id="KF900721">
    <property type="protein sequence ID" value="AIF04866.1"/>
    <property type="molecule type" value="Genomic_DNA"/>
</dbReference>
<dbReference type="Pfam" id="PF04525">
    <property type="entry name" value="LOR"/>
    <property type="match status" value="1"/>
</dbReference>
<sequence>MTGLEHEQPMTGVLELNQYMIREKFWRIFGNKFWFEDVNQIRYGYCEQKRFKIKEDIRIYSDPSKSHEWLKIKQKQLVDAWGGYDVIDSETGELLGTVRRKFWASILRTRWHLLDATGKEFGILIEDGMGQALARRLLLGLILPKKFHIEIRDSTEPVTMRQKFNPFIKKLVVNIPPNHPLDRRFIAGLAIVVAAIDGRGKK</sequence>
<evidence type="ECO:0008006" key="2">
    <source>
        <dbReference type="Google" id="ProtNLM"/>
    </source>
</evidence>
<evidence type="ECO:0000313" key="1">
    <source>
        <dbReference type="EMBL" id="AIF04866.1"/>
    </source>
</evidence>
<reference evidence="1" key="1">
    <citation type="journal article" date="2014" name="Genome Biol. Evol.">
        <title>Pangenome evidence for extensive interdomain horizontal transfer affecting lineage core and shell genes in uncultured planktonic thaumarchaeota and euryarchaeota.</title>
        <authorList>
            <person name="Deschamps P."/>
            <person name="Zivanovic Y."/>
            <person name="Moreira D."/>
            <person name="Rodriguez-Valera F."/>
            <person name="Lopez-Garcia P."/>
        </authorList>
    </citation>
    <scope>NUCLEOTIDE SEQUENCE</scope>
</reference>
<dbReference type="InterPro" id="IPR025659">
    <property type="entry name" value="Tubby-like_C"/>
</dbReference>
<proteinExistence type="predicted"/>
<accession>A0A075GLB6</accession>
<dbReference type="AlphaFoldDB" id="A0A075GLB6"/>